<gene>
    <name evidence="3" type="ORF">GCM10011518_08390</name>
</gene>
<comment type="caution">
    <text evidence="3">The sequence shown here is derived from an EMBL/GenBank/DDBJ whole genome shotgun (WGS) entry which is preliminary data.</text>
</comment>
<protein>
    <recommendedName>
        <fullName evidence="5">Tissue inhibitor of metalloproteinase</fullName>
    </recommendedName>
</protein>
<evidence type="ECO:0000256" key="2">
    <source>
        <dbReference type="SAM" id="SignalP"/>
    </source>
</evidence>
<keyword evidence="1" id="KW-0472">Membrane</keyword>
<organism evidence="3 4">
    <name type="scientific">Flavobacterium limi</name>
    <dbReference type="NCBI Taxonomy" id="2045105"/>
    <lineage>
        <taxon>Bacteria</taxon>
        <taxon>Pseudomonadati</taxon>
        <taxon>Bacteroidota</taxon>
        <taxon>Flavobacteriia</taxon>
        <taxon>Flavobacteriales</taxon>
        <taxon>Flavobacteriaceae</taxon>
        <taxon>Flavobacterium</taxon>
    </lineage>
</organism>
<dbReference type="Gene3D" id="2.40.50.120">
    <property type="match status" value="1"/>
</dbReference>
<keyword evidence="4" id="KW-1185">Reference proteome</keyword>
<sequence length="199" mass="23347">MKKLFLFLLLSLVIPNSYSCDCSEKPSIEKNWELASEIFTAKIIKVDSLLYGNYGEKLYSFTITINKSYKEEIFEERKNRTILFTDGGSCDFPFLIGEEYLIYAKSNNYTLNCSICSRTNLLSNVDEKEFVTLEKLHKNYIKNKGEIRIIKFQNHIQYQIDLVKNSFEEKLKTKDKIIYGLSLLSFLLFILLIIIIKRK</sequence>
<proteinExistence type="predicted"/>
<keyword evidence="1" id="KW-0812">Transmembrane</keyword>
<dbReference type="RefSeq" id="WP_163391670.1">
    <property type="nucleotide sequence ID" value="NZ_BMKP01000001.1"/>
</dbReference>
<evidence type="ECO:0008006" key="5">
    <source>
        <dbReference type="Google" id="ProtNLM"/>
    </source>
</evidence>
<dbReference type="InterPro" id="IPR008993">
    <property type="entry name" value="TIMP-like_OB-fold"/>
</dbReference>
<reference evidence="4" key="1">
    <citation type="journal article" date="2019" name="Int. J. Syst. Evol. Microbiol.">
        <title>The Global Catalogue of Microorganisms (GCM) 10K type strain sequencing project: providing services to taxonomists for standard genome sequencing and annotation.</title>
        <authorList>
            <consortium name="The Broad Institute Genomics Platform"/>
            <consortium name="The Broad Institute Genome Sequencing Center for Infectious Disease"/>
            <person name="Wu L."/>
            <person name="Ma J."/>
        </authorList>
    </citation>
    <scope>NUCLEOTIDE SEQUENCE [LARGE SCALE GENOMIC DNA]</scope>
    <source>
        <strain evidence="4">CGMCC 1.16060</strain>
    </source>
</reference>
<keyword evidence="2" id="KW-0732">Signal</keyword>
<dbReference type="Proteomes" id="UP000655016">
    <property type="component" value="Unassembled WGS sequence"/>
</dbReference>
<accession>A0ABQ1TRM3</accession>
<evidence type="ECO:0000256" key="1">
    <source>
        <dbReference type="SAM" id="Phobius"/>
    </source>
</evidence>
<dbReference type="EMBL" id="BMKP01000001">
    <property type="protein sequence ID" value="GGF01268.1"/>
    <property type="molecule type" value="Genomic_DNA"/>
</dbReference>
<keyword evidence="1" id="KW-1133">Transmembrane helix</keyword>
<evidence type="ECO:0000313" key="3">
    <source>
        <dbReference type="EMBL" id="GGF01268.1"/>
    </source>
</evidence>
<feature type="signal peptide" evidence="2">
    <location>
        <begin position="1"/>
        <end position="19"/>
    </location>
</feature>
<feature type="chain" id="PRO_5045791914" description="Tissue inhibitor of metalloproteinase" evidence="2">
    <location>
        <begin position="20"/>
        <end position="199"/>
    </location>
</feature>
<dbReference type="SUPFAM" id="SSF50242">
    <property type="entry name" value="TIMP-like"/>
    <property type="match status" value="1"/>
</dbReference>
<evidence type="ECO:0000313" key="4">
    <source>
        <dbReference type="Proteomes" id="UP000655016"/>
    </source>
</evidence>
<name>A0ABQ1TRM3_9FLAO</name>
<feature type="transmembrane region" description="Helical" evidence="1">
    <location>
        <begin position="177"/>
        <end position="196"/>
    </location>
</feature>